<feature type="chain" id="PRO_5003313119" evidence="1">
    <location>
        <begin position="20"/>
        <end position="190"/>
    </location>
</feature>
<dbReference type="Pfam" id="PF11912">
    <property type="entry name" value="CfaA_B_C"/>
    <property type="match status" value="1"/>
</dbReference>
<feature type="signal peptide" evidence="1">
    <location>
        <begin position="1"/>
        <end position="19"/>
    </location>
</feature>
<dbReference type="AlphaFoldDB" id="F4PGK4"/>
<dbReference type="PANTHER" id="PTHR39529:SF1">
    <property type="entry name" value="CARBOHYDRATE BINDING DOMAIN-CONTAINING PROTEIN"/>
    <property type="match status" value="1"/>
</dbReference>
<organism evidence="2 3">
    <name type="scientific">Cavenderia fasciculata</name>
    <name type="common">Slime mold</name>
    <name type="synonym">Dictyostelium fasciculatum</name>
    <dbReference type="NCBI Taxonomy" id="261658"/>
    <lineage>
        <taxon>Eukaryota</taxon>
        <taxon>Amoebozoa</taxon>
        <taxon>Evosea</taxon>
        <taxon>Eumycetozoa</taxon>
        <taxon>Dictyostelia</taxon>
        <taxon>Acytosteliales</taxon>
        <taxon>Cavenderiaceae</taxon>
        <taxon>Cavenderia</taxon>
    </lineage>
</organism>
<protein>
    <submittedName>
        <fullName evidence="2">Uncharacterized protein</fullName>
    </submittedName>
</protein>
<dbReference type="RefSeq" id="XP_004362689.1">
    <property type="nucleotide sequence ID" value="XM_004362632.1"/>
</dbReference>
<gene>
    <name evidence="2" type="ORF">DFA_03083</name>
</gene>
<evidence type="ECO:0000256" key="1">
    <source>
        <dbReference type="SAM" id="SignalP"/>
    </source>
</evidence>
<dbReference type="GeneID" id="14877370"/>
<dbReference type="InterPro" id="IPR021837">
    <property type="entry name" value="CfaA/B/C"/>
</dbReference>
<sequence length="190" mass="21000">MKIIVATLFVALLAVAVSADFVTITPYTNNGCSGTPYGVGYSLPIGTCFNMYDQLMFIEQDSSNSNKLHFTFYYNNCSSTPIDYQVFVVDQCATFGFPTLSLEFNSSMSLTASMPEDSVQYVQYYYSNYCSGPTLAVFMTNGYQDTDSKYTCVNGKPEVYVCGGDDNCFPVNIEGCHIPGGVLYPWRVIC</sequence>
<proteinExistence type="predicted"/>
<dbReference type="EMBL" id="GL883006">
    <property type="protein sequence ID" value="EGG24838.1"/>
    <property type="molecule type" value="Genomic_DNA"/>
</dbReference>
<dbReference type="GO" id="GO:0045335">
    <property type="term" value="C:phagocytic vesicle"/>
    <property type="evidence" value="ECO:0007669"/>
    <property type="project" value="EnsemblProtists"/>
</dbReference>
<keyword evidence="3" id="KW-1185">Reference proteome</keyword>
<dbReference type="PANTHER" id="PTHR39529">
    <property type="entry name" value="CARBOHYDRATE BINDING DOMAIN-CONTAINING PROTEIN"/>
    <property type="match status" value="1"/>
</dbReference>
<evidence type="ECO:0000313" key="2">
    <source>
        <dbReference type="EMBL" id="EGG24838.1"/>
    </source>
</evidence>
<dbReference type="GO" id="GO:0019835">
    <property type="term" value="P:cytolysis"/>
    <property type="evidence" value="ECO:0007669"/>
    <property type="project" value="EnsemblProtists"/>
</dbReference>
<reference evidence="3" key="1">
    <citation type="journal article" date="2011" name="Genome Res.">
        <title>Phylogeny-wide analysis of social amoeba genomes highlights ancient origins for complex intercellular communication.</title>
        <authorList>
            <person name="Heidel A.J."/>
            <person name="Lawal H.M."/>
            <person name="Felder M."/>
            <person name="Schilde C."/>
            <person name="Helps N.R."/>
            <person name="Tunggal B."/>
            <person name="Rivero F."/>
            <person name="John U."/>
            <person name="Schleicher M."/>
            <person name="Eichinger L."/>
            <person name="Platzer M."/>
            <person name="Noegel A.A."/>
            <person name="Schaap P."/>
            <person name="Gloeckner G."/>
        </authorList>
    </citation>
    <scope>NUCLEOTIDE SEQUENCE [LARGE SCALE GENOMIC DNA]</scope>
    <source>
        <strain evidence="3">SH3</strain>
    </source>
</reference>
<accession>F4PGK4</accession>
<dbReference type="OMA" id="AYAINEC"/>
<name>F4PGK4_CACFS</name>
<evidence type="ECO:0000313" key="3">
    <source>
        <dbReference type="Proteomes" id="UP000007797"/>
    </source>
</evidence>
<dbReference type="Proteomes" id="UP000007797">
    <property type="component" value="Unassembled WGS sequence"/>
</dbReference>
<dbReference type="OrthoDB" id="19803at2759"/>
<dbReference type="KEGG" id="dfa:DFA_03083"/>
<keyword evidence="1" id="KW-0732">Signal</keyword>